<keyword evidence="2 6" id="KW-0547">Nucleotide-binding</keyword>
<dbReference type="PANTHER" id="PTHR47971">
    <property type="entry name" value="KINESIN-RELATED PROTEIN 6"/>
    <property type="match status" value="1"/>
</dbReference>
<evidence type="ECO:0000256" key="7">
    <source>
        <dbReference type="RuleBase" id="RU000394"/>
    </source>
</evidence>
<protein>
    <recommendedName>
        <fullName evidence="7">Kinesin-like protein</fullName>
    </recommendedName>
</protein>
<name>A0A9R0IDV3_SPIOL</name>
<dbReference type="PROSITE" id="PS50067">
    <property type="entry name" value="KINESIN_MOTOR_2"/>
    <property type="match status" value="1"/>
</dbReference>
<proteinExistence type="inferred from homology"/>
<accession>A0A9R0IDV3</accession>
<dbReference type="PANTHER" id="PTHR47971:SF9">
    <property type="entry name" value="KINESIN-LIKE PROTEIN KIN-13B"/>
    <property type="match status" value="1"/>
</dbReference>
<keyword evidence="3 6" id="KW-0067">ATP-binding</keyword>
<evidence type="ECO:0000256" key="5">
    <source>
        <dbReference type="ARBA" id="ARBA00061030"/>
    </source>
</evidence>
<dbReference type="InterPro" id="IPR027417">
    <property type="entry name" value="P-loop_NTPase"/>
</dbReference>
<organism evidence="11 12">
    <name type="scientific">Spinacia oleracea</name>
    <name type="common">Spinach</name>
    <dbReference type="NCBI Taxonomy" id="3562"/>
    <lineage>
        <taxon>Eukaryota</taxon>
        <taxon>Viridiplantae</taxon>
        <taxon>Streptophyta</taxon>
        <taxon>Embryophyta</taxon>
        <taxon>Tracheophyta</taxon>
        <taxon>Spermatophyta</taxon>
        <taxon>Magnoliopsida</taxon>
        <taxon>eudicotyledons</taxon>
        <taxon>Gunneridae</taxon>
        <taxon>Pentapetalae</taxon>
        <taxon>Caryophyllales</taxon>
        <taxon>Chenopodiaceae</taxon>
        <taxon>Chenopodioideae</taxon>
        <taxon>Anserineae</taxon>
        <taxon>Spinacia</taxon>
    </lineage>
</organism>
<dbReference type="CDD" id="cd01367">
    <property type="entry name" value="KISc_KIF2_like"/>
    <property type="match status" value="1"/>
</dbReference>
<evidence type="ECO:0000256" key="3">
    <source>
        <dbReference type="ARBA" id="ARBA00022840"/>
    </source>
</evidence>
<dbReference type="Gene3D" id="3.40.850.10">
    <property type="entry name" value="Kinesin motor domain"/>
    <property type="match status" value="1"/>
</dbReference>
<dbReference type="InterPro" id="IPR019821">
    <property type="entry name" value="Kinesin_motor_CS"/>
</dbReference>
<dbReference type="GO" id="GO:0008017">
    <property type="term" value="F:microtubule binding"/>
    <property type="evidence" value="ECO:0007669"/>
    <property type="project" value="InterPro"/>
</dbReference>
<sequence length="682" mass="76718">MNNNRRSGVSTAHHQRQHSDNFLDNGFWAQSNGAQQEYGYYGQGTRGSRNGQRGYGNGSGDFYTEPSTPPVNPSRISRKNSEGQISPNEFSPGLLDLHSHDTELLTEMPPPGQYNGSFNQSFQGRSFDDFEIPKQNGTNRVRGMQENNLLKSIAVDKDKASSVAKIKVVVRKRPLNKKEMTKNEEDIIDTLGNSLTVHETKLKVDLTEYVDRHNFVFDAVLNEEVSNDEVYHETVEPIVPIIFQRTKATCFAYGQTGSGKTYTMKPLPLKASRDILRLMHHTYKNQGFHLFVSFFEIYGGKLYDLLNERKKLCMREDGKQQVCIVGLQEYKVSDVEMIKELIERGSATRSTGTTGANEESSRSHAILQLAIKRTIEGAESKPPRLVGKLSFIDLAGSERGADTTDNDKQTRIEGAEINKSLLALKECIRALDNDQNHIPFRGSKLTEVLRDSFVGNSRTVMISCISPSSGSCEHTLNTLRYADRVKSLSKGNNNKKEISLPIANLRESTNLPLSGSLPYVLKDESNDAWPQPVEREEYDIPEDTYDQSKVAWKKNGKLDSSAFASEDKTRTAKGQAKRKDVSKVETKNLDSDDDDLNDLLQEEEDLVNAHRRQVEETMDIVREEMNLLVEADQPGNQLDDYITRLNSILSQKASGILQLQTRLANFQRRLKDSNILVSSTGY</sequence>
<keyword evidence="4 6" id="KW-0505">Motor protein</keyword>
<evidence type="ECO:0000259" key="10">
    <source>
        <dbReference type="PROSITE" id="PS50067"/>
    </source>
</evidence>
<evidence type="ECO:0000256" key="1">
    <source>
        <dbReference type="ARBA" id="ARBA00022701"/>
    </source>
</evidence>
<evidence type="ECO:0000256" key="8">
    <source>
        <dbReference type="SAM" id="Coils"/>
    </source>
</evidence>
<dbReference type="InterPro" id="IPR001752">
    <property type="entry name" value="Kinesin_motor_dom"/>
</dbReference>
<dbReference type="Proteomes" id="UP000813463">
    <property type="component" value="Chromosome 4"/>
</dbReference>
<feature type="domain" description="Kinesin motor" evidence="10">
    <location>
        <begin position="165"/>
        <end position="488"/>
    </location>
</feature>
<dbReference type="SUPFAM" id="SSF52540">
    <property type="entry name" value="P-loop containing nucleoside triphosphate hydrolases"/>
    <property type="match status" value="1"/>
</dbReference>
<reference evidence="11" key="1">
    <citation type="journal article" date="2021" name="Nat. Commun.">
        <title>Genomic analyses provide insights into spinach domestication and the genetic basis of agronomic traits.</title>
        <authorList>
            <person name="Cai X."/>
            <person name="Sun X."/>
            <person name="Xu C."/>
            <person name="Sun H."/>
            <person name="Wang X."/>
            <person name="Ge C."/>
            <person name="Zhang Z."/>
            <person name="Wang Q."/>
            <person name="Fei Z."/>
            <person name="Jiao C."/>
            <person name="Wang Q."/>
        </authorList>
    </citation>
    <scope>NUCLEOTIDE SEQUENCE [LARGE SCALE GENOMIC DNA]</scope>
    <source>
        <strain evidence="11">cv. Varoflay</strain>
    </source>
</reference>
<comment type="similarity">
    <text evidence="5">Belongs to the TRAFAC class myosin-kinesin ATPase superfamily. Kinesin family. KIN-13 subfamily.</text>
</comment>
<evidence type="ECO:0000313" key="11">
    <source>
        <dbReference type="Proteomes" id="UP000813463"/>
    </source>
</evidence>
<feature type="binding site" evidence="6">
    <location>
        <begin position="254"/>
        <end position="261"/>
    </location>
    <ligand>
        <name>ATP</name>
        <dbReference type="ChEBI" id="CHEBI:30616"/>
    </ligand>
</feature>
<evidence type="ECO:0000256" key="6">
    <source>
        <dbReference type="PROSITE-ProRule" id="PRU00283"/>
    </source>
</evidence>
<feature type="region of interest" description="Disordered" evidence="9">
    <location>
        <begin position="561"/>
        <end position="595"/>
    </location>
</feature>
<dbReference type="GO" id="GO:0003777">
    <property type="term" value="F:microtubule motor activity"/>
    <property type="evidence" value="ECO:0000318"/>
    <property type="project" value="GO_Central"/>
</dbReference>
<evidence type="ECO:0000256" key="2">
    <source>
        <dbReference type="ARBA" id="ARBA00022741"/>
    </source>
</evidence>
<dbReference type="FunFam" id="3.40.850.10:FF:000012">
    <property type="entry name" value="Kinesin-like protein"/>
    <property type="match status" value="1"/>
</dbReference>
<dbReference type="OrthoDB" id="3176171at2759"/>
<keyword evidence="8" id="KW-0175">Coiled coil</keyword>
<dbReference type="PRINTS" id="PR00380">
    <property type="entry name" value="KINESINHEAVY"/>
</dbReference>
<feature type="compositionally biased region" description="Basic and acidic residues" evidence="9">
    <location>
        <begin position="577"/>
        <end position="590"/>
    </location>
</feature>
<dbReference type="GeneID" id="110786617"/>
<dbReference type="InterPro" id="IPR036961">
    <property type="entry name" value="Kinesin_motor_dom_sf"/>
</dbReference>
<dbReference type="InterPro" id="IPR027640">
    <property type="entry name" value="Kinesin-like_fam"/>
</dbReference>
<evidence type="ECO:0000256" key="4">
    <source>
        <dbReference type="ARBA" id="ARBA00023175"/>
    </source>
</evidence>
<dbReference type="KEGG" id="soe:110786617"/>
<dbReference type="GO" id="GO:0007019">
    <property type="term" value="P:microtubule depolymerization"/>
    <property type="evidence" value="ECO:0000318"/>
    <property type="project" value="GO_Central"/>
</dbReference>
<dbReference type="AlphaFoldDB" id="A0A9R0IDV3"/>
<dbReference type="GO" id="GO:0007018">
    <property type="term" value="P:microtubule-based movement"/>
    <property type="evidence" value="ECO:0007669"/>
    <property type="project" value="InterPro"/>
</dbReference>
<keyword evidence="11" id="KW-1185">Reference proteome</keyword>
<dbReference type="SMART" id="SM00129">
    <property type="entry name" value="KISc"/>
    <property type="match status" value="1"/>
</dbReference>
<dbReference type="Pfam" id="PF00225">
    <property type="entry name" value="Kinesin"/>
    <property type="match status" value="1"/>
</dbReference>
<dbReference type="RefSeq" id="XP_021846860.1">
    <property type="nucleotide sequence ID" value="XM_021991168.2"/>
</dbReference>
<gene>
    <name evidence="12" type="primary">LOC110786617</name>
</gene>
<keyword evidence="1 7" id="KW-0493">Microtubule</keyword>
<evidence type="ECO:0000256" key="9">
    <source>
        <dbReference type="SAM" id="MobiDB-lite"/>
    </source>
</evidence>
<dbReference type="PROSITE" id="PS00411">
    <property type="entry name" value="KINESIN_MOTOR_1"/>
    <property type="match status" value="1"/>
</dbReference>
<evidence type="ECO:0000313" key="12">
    <source>
        <dbReference type="RefSeq" id="XP_021846860.1"/>
    </source>
</evidence>
<feature type="region of interest" description="Disordered" evidence="9">
    <location>
        <begin position="39"/>
        <end position="96"/>
    </location>
</feature>
<dbReference type="GO" id="GO:0005874">
    <property type="term" value="C:microtubule"/>
    <property type="evidence" value="ECO:0000318"/>
    <property type="project" value="GO_Central"/>
</dbReference>
<dbReference type="GO" id="GO:1903338">
    <property type="term" value="P:regulation of cell wall organization or biogenesis"/>
    <property type="evidence" value="ECO:0007669"/>
    <property type="project" value="UniProtKB-ARBA"/>
</dbReference>
<feature type="coiled-coil region" evidence="8">
    <location>
        <begin position="600"/>
        <end position="631"/>
    </location>
</feature>
<reference evidence="12" key="2">
    <citation type="submission" date="2025-08" db="UniProtKB">
        <authorList>
            <consortium name="RefSeq"/>
        </authorList>
    </citation>
    <scope>IDENTIFICATION</scope>
    <source>
        <tissue evidence="12">Leaf</tissue>
    </source>
</reference>
<dbReference type="GO" id="GO:0005524">
    <property type="term" value="F:ATP binding"/>
    <property type="evidence" value="ECO:0007669"/>
    <property type="project" value="UniProtKB-UniRule"/>
</dbReference>